<dbReference type="PROSITE" id="PS00028">
    <property type="entry name" value="ZINC_FINGER_C2H2_1"/>
    <property type="match status" value="2"/>
</dbReference>
<protein>
    <recommendedName>
        <fullName evidence="7">C2H2-type domain-containing protein</fullName>
    </recommendedName>
</protein>
<dbReference type="GO" id="GO:0000978">
    <property type="term" value="F:RNA polymerase II cis-regulatory region sequence-specific DNA binding"/>
    <property type="evidence" value="ECO:0007669"/>
    <property type="project" value="TreeGrafter"/>
</dbReference>
<dbReference type="OrthoDB" id="6365676at2759"/>
<dbReference type="GO" id="GO:0031519">
    <property type="term" value="C:PcG protein complex"/>
    <property type="evidence" value="ECO:0007669"/>
    <property type="project" value="TreeGrafter"/>
</dbReference>
<feature type="compositionally biased region" description="Low complexity" evidence="6">
    <location>
        <begin position="81"/>
        <end position="98"/>
    </location>
</feature>
<dbReference type="PANTHER" id="PTHR14003">
    <property type="entry name" value="TRANSCRIPTIONAL REPRESSOR PROTEIN YY"/>
    <property type="match status" value="1"/>
</dbReference>
<dbReference type="Gene3D" id="3.30.160.60">
    <property type="entry name" value="Classic Zinc Finger"/>
    <property type="match status" value="2"/>
</dbReference>
<keyword evidence="4" id="KW-0862">Zinc</keyword>
<dbReference type="InterPro" id="IPR036236">
    <property type="entry name" value="Znf_C2H2_sf"/>
</dbReference>
<feature type="compositionally biased region" description="Polar residues" evidence="6">
    <location>
        <begin position="526"/>
        <end position="535"/>
    </location>
</feature>
<name>A0A8I2Z0R5_9AGAM</name>
<feature type="domain" description="C2H2-type" evidence="7">
    <location>
        <begin position="586"/>
        <end position="616"/>
    </location>
</feature>
<gene>
    <name evidence="8" type="ORF">JVT61DRAFT_5076</name>
</gene>
<evidence type="ECO:0000259" key="7">
    <source>
        <dbReference type="PROSITE" id="PS50157"/>
    </source>
</evidence>
<keyword evidence="3 5" id="KW-0863">Zinc-finger</keyword>
<dbReference type="SMART" id="SM00355">
    <property type="entry name" value="ZnF_C2H2"/>
    <property type="match status" value="2"/>
</dbReference>
<evidence type="ECO:0000256" key="5">
    <source>
        <dbReference type="PROSITE-ProRule" id="PRU00042"/>
    </source>
</evidence>
<evidence type="ECO:0000256" key="3">
    <source>
        <dbReference type="ARBA" id="ARBA00022771"/>
    </source>
</evidence>
<dbReference type="EMBL" id="JAGFBS010000002">
    <property type="protein sequence ID" value="KAG6380698.1"/>
    <property type="molecule type" value="Genomic_DNA"/>
</dbReference>
<dbReference type="FunFam" id="3.30.160.60:FF:000100">
    <property type="entry name" value="Zinc finger 45-like"/>
    <property type="match status" value="1"/>
</dbReference>
<evidence type="ECO:0000313" key="9">
    <source>
        <dbReference type="Proteomes" id="UP000683000"/>
    </source>
</evidence>
<dbReference type="GO" id="GO:0008270">
    <property type="term" value="F:zinc ion binding"/>
    <property type="evidence" value="ECO:0007669"/>
    <property type="project" value="UniProtKB-KW"/>
</dbReference>
<dbReference type="GO" id="GO:0005667">
    <property type="term" value="C:transcription regulator complex"/>
    <property type="evidence" value="ECO:0007669"/>
    <property type="project" value="TreeGrafter"/>
</dbReference>
<feature type="compositionally biased region" description="Polar residues" evidence="6">
    <location>
        <begin position="71"/>
        <end position="80"/>
    </location>
</feature>
<evidence type="ECO:0000256" key="1">
    <source>
        <dbReference type="ARBA" id="ARBA00022723"/>
    </source>
</evidence>
<dbReference type="SUPFAM" id="SSF57667">
    <property type="entry name" value="beta-beta-alpha zinc fingers"/>
    <property type="match status" value="1"/>
</dbReference>
<organism evidence="8 9">
    <name type="scientific">Boletus reticuloceps</name>
    <dbReference type="NCBI Taxonomy" id="495285"/>
    <lineage>
        <taxon>Eukaryota</taxon>
        <taxon>Fungi</taxon>
        <taxon>Dikarya</taxon>
        <taxon>Basidiomycota</taxon>
        <taxon>Agaricomycotina</taxon>
        <taxon>Agaricomycetes</taxon>
        <taxon>Agaricomycetidae</taxon>
        <taxon>Boletales</taxon>
        <taxon>Boletineae</taxon>
        <taxon>Boletaceae</taxon>
        <taxon>Boletoideae</taxon>
        <taxon>Boletus</taxon>
    </lineage>
</organism>
<dbReference type="AlphaFoldDB" id="A0A8I2Z0R5"/>
<dbReference type="PANTHER" id="PTHR14003:SF19">
    <property type="entry name" value="YY2 TRANSCRIPTION FACTOR"/>
    <property type="match status" value="1"/>
</dbReference>
<comment type="caution">
    <text evidence="8">The sequence shown here is derived from an EMBL/GenBank/DDBJ whole genome shotgun (WGS) entry which is preliminary data.</text>
</comment>
<evidence type="ECO:0000256" key="2">
    <source>
        <dbReference type="ARBA" id="ARBA00022737"/>
    </source>
</evidence>
<dbReference type="PROSITE" id="PS50157">
    <property type="entry name" value="ZINC_FINGER_C2H2_2"/>
    <property type="match status" value="2"/>
</dbReference>
<feature type="compositionally biased region" description="Polar residues" evidence="6">
    <location>
        <begin position="479"/>
        <end position="488"/>
    </location>
</feature>
<proteinExistence type="predicted"/>
<sequence>MQSSDSNAYLAYFAPSRHPLSSSPIHASRMSNSPYPNPLLAFNHGHFSPPVHAISSYRTQSHHSPLHHTSLGYSPYSSDVSPASAESPLSSSSANESPLPEPPIDNMDNDLAAHVATGNDDYYPYTTSEDTSLGYPYGHIGSRPLPLSTYTLDSPEFYKQPVSAPLPLNLSVAMGYAWSPEAKKFQPLYPPIQQIQRQGHSPTKYPSAPAQSATRATCGTAQPFEQEIDEPDLVYPQLPSRPYTNAPTQLTQQFSPGYSLRQGVSVKQEHDIPFPDVYNRSADIAGPSNGFGTYRALLDSAPTDSSASLDLALQYAQSPTNQASMNAPVLSAPVPRHSTYFGTSLVNNCERTCQEQEQQQERHALRVRTQGLQEQRTVRPAEVSPVMGFAELPDGGDEDAEGEPDVVPLNLHDGTTASGHNTVGTYDYTGKFIGGSFSGTGSREDTEGLEESNDRDLADYDYRPEVDDDAGDGDFLLRSRTTSKNTRSLRPRSIAGRNPVRYHPYGADVSPSAVKGSPRSPLVSASDMSPASSTGHAGKMRKNARTLPIPVPVPNLTKKSRGRRVPTVSGTNGRSQRDAALGARIYLCDVSGCGKCFARGEHLKRHIRSIHTYEKPHKCPYPGCGKEFSRHDNLGQHMKVHKDLPKVMERVSRGEAS</sequence>
<keyword evidence="9" id="KW-1185">Reference proteome</keyword>
<keyword evidence="1" id="KW-0479">Metal-binding</keyword>
<evidence type="ECO:0000256" key="4">
    <source>
        <dbReference type="ARBA" id="ARBA00022833"/>
    </source>
</evidence>
<evidence type="ECO:0000256" key="6">
    <source>
        <dbReference type="SAM" id="MobiDB-lite"/>
    </source>
</evidence>
<dbReference type="GO" id="GO:0000981">
    <property type="term" value="F:DNA-binding transcription factor activity, RNA polymerase II-specific"/>
    <property type="evidence" value="ECO:0007669"/>
    <property type="project" value="TreeGrafter"/>
</dbReference>
<feature type="compositionally biased region" description="Basic and acidic residues" evidence="6">
    <location>
        <begin position="442"/>
        <end position="465"/>
    </location>
</feature>
<dbReference type="Proteomes" id="UP000683000">
    <property type="component" value="Unassembled WGS sequence"/>
</dbReference>
<dbReference type="Pfam" id="PF00096">
    <property type="entry name" value="zf-C2H2"/>
    <property type="match status" value="2"/>
</dbReference>
<evidence type="ECO:0000313" key="8">
    <source>
        <dbReference type="EMBL" id="KAG6380698.1"/>
    </source>
</evidence>
<accession>A0A8I2Z0R5</accession>
<feature type="region of interest" description="Disordered" evidence="6">
    <location>
        <begin position="58"/>
        <end position="108"/>
    </location>
</feature>
<feature type="domain" description="C2H2-type" evidence="7">
    <location>
        <begin position="617"/>
        <end position="646"/>
    </location>
</feature>
<dbReference type="GO" id="GO:0000785">
    <property type="term" value="C:chromatin"/>
    <property type="evidence" value="ECO:0007669"/>
    <property type="project" value="TreeGrafter"/>
</dbReference>
<feature type="region of interest" description="Disordered" evidence="6">
    <location>
        <begin position="437"/>
        <end position="575"/>
    </location>
</feature>
<keyword evidence="2" id="KW-0677">Repeat</keyword>
<dbReference type="InterPro" id="IPR013087">
    <property type="entry name" value="Znf_C2H2_type"/>
</dbReference>
<reference evidence="8" key="1">
    <citation type="submission" date="2021-03" db="EMBL/GenBank/DDBJ databases">
        <title>Evolutionary innovations through gain and loss of genes in the ectomycorrhizal Boletales.</title>
        <authorList>
            <person name="Wu G."/>
            <person name="Miyauchi S."/>
            <person name="Morin E."/>
            <person name="Yang Z.-L."/>
            <person name="Xu J."/>
            <person name="Martin F.M."/>
        </authorList>
    </citation>
    <scope>NUCLEOTIDE SEQUENCE</scope>
    <source>
        <strain evidence="8">BR01</strain>
    </source>
</reference>